<evidence type="ECO:0000256" key="3">
    <source>
        <dbReference type="ARBA" id="ARBA00030625"/>
    </source>
</evidence>
<evidence type="ECO:0000259" key="4">
    <source>
        <dbReference type="Pfam" id="PF05282"/>
    </source>
</evidence>
<dbReference type="FunFam" id="2.60.34.20:FF:000001">
    <property type="entry name" value="protein AAR2 homolog"/>
    <property type="match status" value="1"/>
</dbReference>
<dbReference type="AlphaFoldDB" id="A0A183IWY4"/>
<protein>
    <recommendedName>
        <fullName evidence="2">Protein AAR2 homolog</fullName>
    </recommendedName>
    <alternativeName>
        <fullName evidence="3">AAR2 splicing factor homolog</fullName>
    </alternativeName>
</protein>
<dbReference type="InterPro" id="IPR033647">
    <property type="entry name" value="Aar2_N"/>
</dbReference>
<dbReference type="InterPro" id="IPR033648">
    <property type="entry name" value="AAR2_C"/>
</dbReference>
<dbReference type="InterPro" id="IPR007946">
    <property type="entry name" value="AAR2"/>
</dbReference>
<feature type="domain" description="AAR2 N-terminal" evidence="5">
    <location>
        <begin position="30"/>
        <end position="159"/>
    </location>
</feature>
<sequence>MSLRKKEGDEQAMASLQMDQDTARRLFAAGGVLLLLDLPKQSEFGVDCNAWTIGPKFKGLKMIPPGLHLIYVSAASKEGHLAPRVAFFHNFREKEVLVKKWDSKNEELIAEDDLEIVNRFRLNLLNLDPFLAPYPFQNHRRWYSLSYDLNEQLVGRLQPANKLLSSQAEFISKEFDELGESSMKVDRQHPTRIRYSDKQGLPILLYKEGTEVRFTSIPTPRDDVCSIAERTERGADSSYALQSVLASFQNPNEILGELQFAFICFLLVHMYEGFEQWKLLIHLLCNCLKDLEKNERLFLDFIMVLHYQLKFVPKELFVDIVSKNNFLSVELANFFDIVNECERCPVLKEKARKFHCFLIKNYRWDFKVDDDYKPVIVDSEQHHLS</sequence>
<dbReference type="InterPro" id="IPR038514">
    <property type="entry name" value="AAR2_C_sf"/>
</dbReference>
<accession>A0A183IWY4</accession>
<dbReference type="Pfam" id="PF20981">
    <property type="entry name" value="AAR2_1st"/>
    <property type="match status" value="1"/>
</dbReference>
<dbReference type="EMBL" id="UZAM01011288">
    <property type="protein sequence ID" value="VDP15455.1"/>
    <property type="molecule type" value="Genomic_DNA"/>
</dbReference>
<name>A0A183IWY4_9BILA</name>
<dbReference type="OrthoDB" id="201752at2759"/>
<proteinExistence type="inferred from homology"/>
<dbReference type="Proteomes" id="UP000270296">
    <property type="component" value="Unassembled WGS sequence"/>
</dbReference>
<evidence type="ECO:0000259" key="5">
    <source>
        <dbReference type="Pfam" id="PF20981"/>
    </source>
</evidence>
<dbReference type="CDD" id="cd13778">
    <property type="entry name" value="Aar2_C"/>
    <property type="match status" value="1"/>
</dbReference>
<dbReference type="Pfam" id="PF05282">
    <property type="entry name" value="AAR2"/>
    <property type="match status" value="1"/>
</dbReference>
<dbReference type="PANTHER" id="PTHR12689:SF4">
    <property type="entry name" value="PROTEIN AAR2 HOMOLOG"/>
    <property type="match status" value="1"/>
</dbReference>
<dbReference type="InterPro" id="IPR038516">
    <property type="entry name" value="AAR2_N_sf"/>
</dbReference>
<dbReference type="Gene3D" id="1.25.40.550">
    <property type="entry name" value="Aar2, C-terminal domain-like"/>
    <property type="match status" value="1"/>
</dbReference>
<feature type="domain" description="AAR2 C-terminal" evidence="4">
    <location>
        <begin position="214"/>
        <end position="367"/>
    </location>
</feature>
<dbReference type="Gene3D" id="2.60.34.20">
    <property type="match status" value="1"/>
</dbReference>
<evidence type="ECO:0000256" key="1">
    <source>
        <dbReference type="ARBA" id="ARBA00006281"/>
    </source>
</evidence>
<dbReference type="GO" id="GO:0000244">
    <property type="term" value="P:spliceosomal tri-snRNP complex assembly"/>
    <property type="evidence" value="ECO:0007669"/>
    <property type="project" value="TreeGrafter"/>
</dbReference>
<comment type="similarity">
    <text evidence="1">Belongs to the AAR2 family.</text>
</comment>
<evidence type="ECO:0000313" key="8">
    <source>
        <dbReference type="WBParaSite" id="SBAD_0000843201-mRNA-1"/>
    </source>
</evidence>
<reference evidence="6 7" key="2">
    <citation type="submission" date="2018-11" db="EMBL/GenBank/DDBJ databases">
        <authorList>
            <consortium name="Pathogen Informatics"/>
        </authorList>
    </citation>
    <scope>NUCLEOTIDE SEQUENCE [LARGE SCALE GENOMIC DNA]</scope>
</reference>
<dbReference type="WBParaSite" id="SBAD_0000843201-mRNA-1">
    <property type="protein sequence ID" value="SBAD_0000843201-mRNA-1"/>
    <property type="gene ID" value="SBAD_0000843201"/>
</dbReference>
<reference evidence="8" key="1">
    <citation type="submission" date="2016-06" db="UniProtKB">
        <authorList>
            <consortium name="WormBaseParasite"/>
        </authorList>
    </citation>
    <scope>IDENTIFICATION</scope>
</reference>
<dbReference type="PANTHER" id="PTHR12689">
    <property type="entry name" value="A1 CISTRON SPLICING FACTOR AAR2-RELATED"/>
    <property type="match status" value="1"/>
</dbReference>
<keyword evidence="7" id="KW-1185">Reference proteome</keyword>
<dbReference type="CDD" id="cd13777">
    <property type="entry name" value="Aar2_N"/>
    <property type="match status" value="1"/>
</dbReference>
<evidence type="ECO:0000313" key="6">
    <source>
        <dbReference type="EMBL" id="VDP15455.1"/>
    </source>
</evidence>
<organism evidence="8">
    <name type="scientific">Soboliphyme baturini</name>
    <dbReference type="NCBI Taxonomy" id="241478"/>
    <lineage>
        <taxon>Eukaryota</taxon>
        <taxon>Metazoa</taxon>
        <taxon>Ecdysozoa</taxon>
        <taxon>Nematoda</taxon>
        <taxon>Enoplea</taxon>
        <taxon>Dorylaimia</taxon>
        <taxon>Dioctophymatida</taxon>
        <taxon>Dioctophymatoidea</taxon>
        <taxon>Soboliphymatidae</taxon>
        <taxon>Soboliphyme</taxon>
    </lineage>
</organism>
<evidence type="ECO:0000313" key="7">
    <source>
        <dbReference type="Proteomes" id="UP000270296"/>
    </source>
</evidence>
<gene>
    <name evidence="6" type="ORF">SBAD_LOCUS8131</name>
</gene>
<evidence type="ECO:0000256" key="2">
    <source>
        <dbReference type="ARBA" id="ARBA00016372"/>
    </source>
</evidence>